<feature type="transmembrane region" description="Helical" evidence="11">
    <location>
        <begin position="586"/>
        <end position="601"/>
    </location>
</feature>
<accession>A0AA88WD59</accession>
<evidence type="ECO:0000256" key="2">
    <source>
        <dbReference type="ARBA" id="ARBA00004687"/>
    </source>
</evidence>
<keyword evidence="10" id="KW-0325">Glycoprotein</keyword>
<organism evidence="13 14">
    <name type="scientific">Escallonia herrerae</name>
    <dbReference type="NCBI Taxonomy" id="1293975"/>
    <lineage>
        <taxon>Eukaryota</taxon>
        <taxon>Viridiplantae</taxon>
        <taxon>Streptophyta</taxon>
        <taxon>Embryophyta</taxon>
        <taxon>Tracheophyta</taxon>
        <taxon>Spermatophyta</taxon>
        <taxon>Magnoliopsida</taxon>
        <taxon>eudicotyledons</taxon>
        <taxon>Gunneridae</taxon>
        <taxon>Pentapetalae</taxon>
        <taxon>asterids</taxon>
        <taxon>campanulids</taxon>
        <taxon>Escalloniales</taxon>
        <taxon>Escalloniaceae</taxon>
        <taxon>Escallonia</taxon>
    </lineage>
</organism>
<dbReference type="PANTHER" id="PTHR23072:SF0">
    <property type="entry name" value="GPI ETHANOLAMINE PHOSPHATE TRANSFERASE 2"/>
    <property type="match status" value="1"/>
</dbReference>
<evidence type="ECO:0000256" key="5">
    <source>
        <dbReference type="ARBA" id="ARBA00022679"/>
    </source>
</evidence>
<dbReference type="Proteomes" id="UP001188597">
    <property type="component" value="Unassembled WGS sequence"/>
</dbReference>
<dbReference type="SUPFAM" id="SSF53649">
    <property type="entry name" value="Alkaline phosphatase-like"/>
    <property type="match status" value="1"/>
</dbReference>
<keyword evidence="7" id="KW-0256">Endoplasmic reticulum</keyword>
<dbReference type="FunFam" id="3.40.720.10:FF:000078">
    <property type="entry name" value="GPI ethanolamine phosphate transferase 2 isoform X4"/>
    <property type="match status" value="1"/>
</dbReference>
<dbReference type="GO" id="GO:0006506">
    <property type="term" value="P:GPI anchor biosynthetic process"/>
    <property type="evidence" value="ECO:0007669"/>
    <property type="project" value="UniProtKB-KW"/>
</dbReference>
<evidence type="ECO:0000256" key="9">
    <source>
        <dbReference type="ARBA" id="ARBA00023136"/>
    </source>
</evidence>
<dbReference type="InterPro" id="IPR039527">
    <property type="entry name" value="PIGG/GPI7"/>
</dbReference>
<sequence>MSTLTCTKLTLYTMAAVVVQITGLLLFLLGFFPSKPALSGFSGAESFRPPEFPPVDDRNATILFPDQLISSKSVSTMQDLSGIPPSFDRLILMVIDGLPAEFVLGKDGQPPPKAFMDAMPYTQSLLANKKATGYHAKAAPPTVTMPRLKAMVSGSIGGFLDVAFNFNTQALLDDNLIAQFLRIGWKMVMLGDETWLKLFPGVFTRHDGVNSFFVKLINHAMIKKFSDCHTLREGSPATGCHTSPVKDTVLVDQNVSRHLADELDRTDWNLLILHYLGVDHVGHIGGRKSILMGPKLSEMDEVVKMIHLRTIQTQKSDEGRTLLLVVSDHGMTEYGNHGGSSHEETDSLALFIGLRNHDNESVTTNSKIKQVDIAPTLALHYGVPIPKNNAGVLIVETFTSLTDEQQLRALELNSWQLLRLLHAQLPDLARGGFLCDAVSDSNQSGTSVCKSNMEEMFCCLYLDAVALHKSWRLKKGFRLNSKDDYTITMSAYHEFLTTASEWLSHRATDKPFGLLASGVMALFLSCLVLLGLAFLLGKEVHLREKHHHSEVSSDMKWHLEEKFSLAFIMVLVLSMGSSSLVEEEQYIWHFLTSTFYLVLLRKSIQLKHNTFSLSNGKNKRNCIQLCSIVAVLISGRVLRGWHQGGVNWIQLPDISKWLEKAGSSQIKYIQLASGLLVICLSFCTLSLLWPKRKRLVVVVWFIYLLPASLVLLYIIKNHDSGFEASGDGSTLLAQIIYGILGTSTLGIVFILPWLLPVRNSKPCSNSDSCLSSDPSSEILLLGIKDSSYVIGWGYMFGWCLLQLLLQQPINSTPILLLLVQILASISCFCHSDLHLKQWVEVAGLYYLGMAGHFSLGNTNTLATIDVAGAYIGVSSHSTLLSGILMFIITYASPMLALLSIVVYISLKGTRSPVYSQNLDSGHLLKMTLGFPCLVPLSLNSIILIAYTIVLLLMRNHLFVWSVFSPKRDIKGAKQGMSSRPNAGYPMVFPLATSIMSELTMSMLTQRAIAPRNAAISDEEAAFRLLHKAKGKSFLLIVTNGGIEQCFEM</sequence>
<evidence type="ECO:0000256" key="8">
    <source>
        <dbReference type="ARBA" id="ARBA00022989"/>
    </source>
</evidence>
<keyword evidence="14" id="KW-1185">Reference proteome</keyword>
<feature type="transmembrane region" description="Helical" evidence="11">
    <location>
        <begin position="811"/>
        <end position="829"/>
    </location>
</feature>
<reference evidence="13" key="1">
    <citation type="submission" date="2022-12" db="EMBL/GenBank/DDBJ databases">
        <title>Draft genome assemblies for two species of Escallonia (Escalloniales).</title>
        <authorList>
            <person name="Chanderbali A."/>
            <person name="Dervinis C."/>
            <person name="Anghel I."/>
            <person name="Soltis D."/>
            <person name="Soltis P."/>
            <person name="Zapata F."/>
        </authorList>
    </citation>
    <scope>NUCLEOTIDE SEQUENCE</scope>
    <source>
        <strain evidence="13">UCBG64.0493</strain>
        <tissue evidence="13">Leaf</tissue>
    </source>
</reference>
<feature type="domain" description="GPI ethanolamine phosphate transferase 2 C-terminal" evidence="12">
    <location>
        <begin position="563"/>
        <end position="660"/>
    </location>
</feature>
<gene>
    <name evidence="13" type="ORF">RJ639_043504</name>
</gene>
<name>A0AA88WD59_9ASTE</name>
<feature type="transmembrane region" description="Helical" evidence="11">
    <location>
        <begin position="695"/>
        <end position="715"/>
    </location>
</feature>
<dbReference type="InterPro" id="IPR002591">
    <property type="entry name" value="Phosphodiest/P_Trfase"/>
</dbReference>
<feature type="transmembrane region" description="Helical" evidence="11">
    <location>
        <begin position="926"/>
        <end position="952"/>
    </location>
</feature>
<feature type="domain" description="GPI ethanolamine phosphate transferase 2 C-terminal" evidence="12">
    <location>
        <begin position="801"/>
        <end position="966"/>
    </location>
</feature>
<comment type="caution">
    <text evidence="13">The sequence shown here is derived from an EMBL/GenBank/DDBJ whole genome shotgun (WGS) entry which is preliminary data.</text>
</comment>
<feature type="transmembrane region" description="Helical" evidence="11">
    <location>
        <begin position="788"/>
        <end position="805"/>
    </location>
</feature>
<evidence type="ECO:0000313" key="14">
    <source>
        <dbReference type="Proteomes" id="UP001188597"/>
    </source>
</evidence>
<dbReference type="PANTHER" id="PTHR23072">
    <property type="entry name" value="PHOSPHATIDYLINOSITOL GLYCAN-RELATED"/>
    <property type="match status" value="1"/>
</dbReference>
<comment type="similarity">
    <text evidence="3">Belongs to the PIGG/PIGN/PIGO family. PIGG subfamily.</text>
</comment>
<dbReference type="GO" id="GO:0051267">
    <property type="term" value="F:CP2 mannose-ethanolamine phosphotransferase activity"/>
    <property type="evidence" value="ECO:0007669"/>
    <property type="project" value="TreeGrafter"/>
</dbReference>
<keyword evidence="8 11" id="KW-1133">Transmembrane helix</keyword>
<dbReference type="InterPro" id="IPR017850">
    <property type="entry name" value="Alkaline_phosphatase_core_sf"/>
</dbReference>
<evidence type="ECO:0000256" key="6">
    <source>
        <dbReference type="ARBA" id="ARBA00022692"/>
    </source>
</evidence>
<keyword evidence="5" id="KW-0808">Transferase</keyword>
<dbReference type="Pfam" id="PF01663">
    <property type="entry name" value="Phosphodiest"/>
    <property type="match status" value="1"/>
</dbReference>
<evidence type="ECO:0000256" key="1">
    <source>
        <dbReference type="ARBA" id="ARBA00004477"/>
    </source>
</evidence>
<dbReference type="Gene3D" id="3.40.720.10">
    <property type="entry name" value="Alkaline Phosphatase, subunit A"/>
    <property type="match status" value="1"/>
</dbReference>
<evidence type="ECO:0000259" key="12">
    <source>
        <dbReference type="Pfam" id="PF19316"/>
    </source>
</evidence>
<evidence type="ECO:0000256" key="10">
    <source>
        <dbReference type="ARBA" id="ARBA00023180"/>
    </source>
</evidence>
<dbReference type="GO" id="GO:0005789">
    <property type="term" value="C:endoplasmic reticulum membrane"/>
    <property type="evidence" value="ECO:0007669"/>
    <property type="project" value="UniProtKB-SubCell"/>
</dbReference>
<dbReference type="AlphaFoldDB" id="A0AA88WD59"/>
<evidence type="ECO:0000313" key="13">
    <source>
        <dbReference type="EMBL" id="KAK3024564.1"/>
    </source>
</evidence>
<feature type="transmembrane region" description="Helical" evidence="11">
    <location>
        <begin position="12"/>
        <end position="32"/>
    </location>
</feature>
<feature type="transmembrane region" description="Helical" evidence="11">
    <location>
        <begin position="735"/>
        <end position="755"/>
    </location>
</feature>
<keyword evidence="6 11" id="KW-0812">Transmembrane</keyword>
<evidence type="ECO:0000256" key="4">
    <source>
        <dbReference type="ARBA" id="ARBA00022502"/>
    </source>
</evidence>
<protein>
    <recommendedName>
        <fullName evidence="12">GPI ethanolamine phosphate transferase 2 C-terminal domain-containing protein</fullName>
    </recommendedName>
</protein>
<dbReference type="InterPro" id="IPR045687">
    <property type="entry name" value="PIGG/GPI7_C"/>
</dbReference>
<feature type="transmembrane region" description="Helical" evidence="11">
    <location>
        <begin position="622"/>
        <end position="641"/>
    </location>
</feature>
<evidence type="ECO:0000256" key="7">
    <source>
        <dbReference type="ARBA" id="ARBA00022824"/>
    </source>
</evidence>
<feature type="non-terminal residue" evidence="13">
    <location>
        <position position="1048"/>
    </location>
</feature>
<comment type="subcellular location">
    <subcellularLocation>
        <location evidence="1">Endoplasmic reticulum membrane</location>
        <topology evidence="1">Multi-pass membrane protein</topology>
    </subcellularLocation>
</comment>
<evidence type="ECO:0000256" key="11">
    <source>
        <dbReference type="SAM" id="Phobius"/>
    </source>
</evidence>
<dbReference type="CDD" id="cd16024">
    <property type="entry name" value="GPI_EPT_2"/>
    <property type="match status" value="1"/>
</dbReference>
<dbReference type="Pfam" id="PF19316">
    <property type="entry name" value="PIGO_PIGG"/>
    <property type="match status" value="2"/>
</dbReference>
<keyword evidence="9 11" id="KW-0472">Membrane</keyword>
<dbReference type="EMBL" id="JAVXUP010000598">
    <property type="protein sequence ID" value="KAK3024564.1"/>
    <property type="molecule type" value="Genomic_DNA"/>
</dbReference>
<evidence type="ECO:0000256" key="3">
    <source>
        <dbReference type="ARBA" id="ARBA00005315"/>
    </source>
</evidence>
<feature type="transmembrane region" description="Helical" evidence="11">
    <location>
        <begin position="563"/>
        <end position="580"/>
    </location>
</feature>
<dbReference type="InterPro" id="IPR037674">
    <property type="entry name" value="PIG-G_N"/>
</dbReference>
<feature type="transmembrane region" description="Helical" evidence="11">
    <location>
        <begin position="883"/>
        <end position="906"/>
    </location>
</feature>
<feature type="transmembrane region" description="Helical" evidence="11">
    <location>
        <begin position="512"/>
        <end position="536"/>
    </location>
</feature>
<keyword evidence="4" id="KW-0337">GPI-anchor biosynthesis</keyword>
<proteinExistence type="inferred from homology"/>
<feature type="transmembrane region" description="Helical" evidence="11">
    <location>
        <begin position="668"/>
        <end position="688"/>
    </location>
</feature>
<comment type="pathway">
    <text evidence="2">Glycolipid biosynthesis; glycosylphosphatidylinositol-anchor biosynthesis.</text>
</comment>